<dbReference type="EMBL" id="NAJL01000028">
    <property type="protein sequence ID" value="TKA26459.1"/>
    <property type="molecule type" value="Genomic_DNA"/>
</dbReference>
<protein>
    <recommendedName>
        <fullName evidence="6">Amino acid permease/ SLC12A domain-containing protein</fullName>
    </recommendedName>
</protein>
<organism evidence="7 8">
    <name type="scientific">Salinomyces thailandicus</name>
    <dbReference type="NCBI Taxonomy" id="706561"/>
    <lineage>
        <taxon>Eukaryota</taxon>
        <taxon>Fungi</taxon>
        <taxon>Dikarya</taxon>
        <taxon>Ascomycota</taxon>
        <taxon>Pezizomycotina</taxon>
        <taxon>Dothideomycetes</taxon>
        <taxon>Dothideomycetidae</taxon>
        <taxon>Mycosphaerellales</taxon>
        <taxon>Teratosphaeriaceae</taxon>
        <taxon>Salinomyces</taxon>
    </lineage>
</organism>
<dbReference type="GO" id="GO:0015171">
    <property type="term" value="F:amino acid transmembrane transporter activity"/>
    <property type="evidence" value="ECO:0007669"/>
    <property type="project" value="TreeGrafter"/>
</dbReference>
<evidence type="ECO:0000256" key="3">
    <source>
        <dbReference type="ARBA" id="ARBA00022989"/>
    </source>
</evidence>
<dbReference type="AlphaFoldDB" id="A0A4V5N6M3"/>
<feature type="domain" description="Amino acid permease/ SLC12A" evidence="6">
    <location>
        <begin position="35"/>
        <end position="104"/>
    </location>
</feature>
<dbReference type="OrthoDB" id="10062876at2759"/>
<evidence type="ECO:0000256" key="2">
    <source>
        <dbReference type="ARBA" id="ARBA00022692"/>
    </source>
</evidence>
<evidence type="ECO:0000256" key="1">
    <source>
        <dbReference type="ARBA" id="ARBA00004141"/>
    </source>
</evidence>
<keyword evidence="2 5" id="KW-0812">Transmembrane</keyword>
<dbReference type="InterPro" id="IPR050524">
    <property type="entry name" value="APC_YAT"/>
</dbReference>
<dbReference type="Proteomes" id="UP000308549">
    <property type="component" value="Unassembled WGS sequence"/>
</dbReference>
<comment type="subcellular location">
    <subcellularLocation>
        <location evidence="1">Membrane</location>
        <topology evidence="1">Multi-pass membrane protein</topology>
    </subcellularLocation>
</comment>
<evidence type="ECO:0000259" key="6">
    <source>
        <dbReference type="Pfam" id="PF00324"/>
    </source>
</evidence>
<gene>
    <name evidence="7" type="ORF">B0A50_05296</name>
</gene>
<feature type="transmembrane region" description="Helical" evidence="5">
    <location>
        <begin position="77"/>
        <end position="94"/>
    </location>
</feature>
<reference evidence="7 8" key="1">
    <citation type="submission" date="2017-03" db="EMBL/GenBank/DDBJ databases">
        <title>Genomes of endolithic fungi from Antarctica.</title>
        <authorList>
            <person name="Coleine C."/>
            <person name="Masonjones S."/>
            <person name="Stajich J.E."/>
        </authorList>
    </citation>
    <scope>NUCLEOTIDE SEQUENCE [LARGE SCALE GENOMIC DNA]</scope>
    <source>
        <strain evidence="7 8">CCFEE 6315</strain>
    </source>
</reference>
<dbReference type="InterPro" id="IPR004841">
    <property type="entry name" value="AA-permease/SLC12A_dom"/>
</dbReference>
<keyword evidence="4 5" id="KW-0472">Membrane</keyword>
<dbReference type="GO" id="GO:0016020">
    <property type="term" value="C:membrane"/>
    <property type="evidence" value="ECO:0007669"/>
    <property type="project" value="UniProtKB-SubCell"/>
</dbReference>
<dbReference type="Pfam" id="PF00324">
    <property type="entry name" value="AA_permease"/>
    <property type="match status" value="1"/>
</dbReference>
<evidence type="ECO:0000256" key="5">
    <source>
        <dbReference type="SAM" id="Phobius"/>
    </source>
</evidence>
<evidence type="ECO:0000256" key="4">
    <source>
        <dbReference type="ARBA" id="ARBA00023136"/>
    </source>
</evidence>
<proteinExistence type="predicted"/>
<dbReference type="PANTHER" id="PTHR43341">
    <property type="entry name" value="AMINO ACID PERMEASE"/>
    <property type="match status" value="1"/>
</dbReference>
<keyword evidence="3 5" id="KW-1133">Transmembrane helix</keyword>
<evidence type="ECO:0000313" key="7">
    <source>
        <dbReference type="EMBL" id="TKA26459.1"/>
    </source>
</evidence>
<feature type="transmembrane region" description="Helical" evidence="5">
    <location>
        <begin position="46"/>
        <end position="65"/>
    </location>
</feature>
<keyword evidence="8" id="KW-1185">Reference proteome</keyword>
<sequence>MEDDIEGAYGVDAEQKLSYCEVAATMAAQSVSRDNTLVCKSRFQPYTAYGALAYFVIIIIFNGWKVFTHGNWSIEDFITAYVVIPIYFAFYLFWEILKRTSFVKALEAEIWTGKTALDAEVWPGVVAKNWLERAWYQIAYLGKLQHSRLRKRGLSRLAAA</sequence>
<comment type="caution">
    <text evidence="7">The sequence shown here is derived from an EMBL/GenBank/DDBJ whole genome shotgun (WGS) entry which is preliminary data.</text>
</comment>
<name>A0A4V5N6M3_9PEZI</name>
<accession>A0A4V5N6M3</accession>
<dbReference type="PANTHER" id="PTHR43341:SF39">
    <property type="entry name" value="AMINO ACID TRANSPORTER (EUROFUNG)-RELATED"/>
    <property type="match status" value="1"/>
</dbReference>
<evidence type="ECO:0000313" key="8">
    <source>
        <dbReference type="Proteomes" id="UP000308549"/>
    </source>
</evidence>